<keyword evidence="1" id="KW-0489">Methyltransferase</keyword>
<dbReference type="GO" id="GO:0008168">
    <property type="term" value="F:methyltransferase activity"/>
    <property type="evidence" value="ECO:0007669"/>
    <property type="project" value="UniProtKB-KW"/>
</dbReference>
<dbReference type="AlphaFoldDB" id="A0A562TD61"/>
<dbReference type="OrthoDB" id="9816564at2"/>
<comment type="caution">
    <text evidence="1">The sequence shown here is derived from an EMBL/GenBank/DDBJ whole genome shotgun (WGS) entry which is preliminary data.</text>
</comment>
<gene>
    <name evidence="1" type="ORF">LX66_0794</name>
</gene>
<dbReference type="SUPFAM" id="SSF53335">
    <property type="entry name" value="S-adenosyl-L-methionine-dependent methyltransferases"/>
    <property type="match status" value="1"/>
</dbReference>
<organism evidence="1 2">
    <name type="scientific">Chitinophaga japonensis</name>
    <name type="common">Flexibacter japonensis</name>
    <dbReference type="NCBI Taxonomy" id="104662"/>
    <lineage>
        <taxon>Bacteria</taxon>
        <taxon>Pseudomonadati</taxon>
        <taxon>Bacteroidota</taxon>
        <taxon>Chitinophagia</taxon>
        <taxon>Chitinophagales</taxon>
        <taxon>Chitinophagaceae</taxon>
        <taxon>Chitinophaga</taxon>
    </lineage>
</organism>
<evidence type="ECO:0000313" key="2">
    <source>
        <dbReference type="Proteomes" id="UP000316778"/>
    </source>
</evidence>
<dbReference type="Pfam" id="PF13489">
    <property type="entry name" value="Methyltransf_23"/>
    <property type="match status" value="1"/>
</dbReference>
<name>A0A562TD61_CHIJA</name>
<reference evidence="1 2" key="1">
    <citation type="journal article" date="2013" name="Stand. Genomic Sci.">
        <title>Genomic Encyclopedia of Type Strains, Phase I: The one thousand microbial genomes (KMG-I) project.</title>
        <authorList>
            <person name="Kyrpides N.C."/>
            <person name="Woyke T."/>
            <person name="Eisen J.A."/>
            <person name="Garrity G."/>
            <person name="Lilburn T.G."/>
            <person name="Beck B.J."/>
            <person name="Whitman W.B."/>
            <person name="Hugenholtz P."/>
            <person name="Klenk H.P."/>
        </authorList>
    </citation>
    <scope>NUCLEOTIDE SEQUENCE [LARGE SCALE GENOMIC DNA]</scope>
    <source>
        <strain evidence="1 2">DSM 13484</strain>
    </source>
</reference>
<dbReference type="GO" id="GO:0032259">
    <property type="term" value="P:methylation"/>
    <property type="evidence" value="ECO:0007669"/>
    <property type="project" value="UniProtKB-KW"/>
</dbReference>
<dbReference type="Proteomes" id="UP000316778">
    <property type="component" value="Unassembled WGS sequence"/>
</dbReference>
<sequence>MESRITKGESEKLLTAELLGKYTVQYYRCRETGFIQTEAPYWLEEAYSSAITSLDLGLISRNFKLGEETERIIRSFFNADGRFLDYAGGYGFFTRHMRDKGFDFLHTDRYCENLFARYFELDDCPFPGKFELLTAFEVFEHLADPLTEIGKMFEYADSILFSTEIVPATAPGSIDDWWYFAPETGQHISFYTLKSLEYLAEKFQCNFYTNGITLHLFSKRAFNDNPLMVAPVREKFLLRKLRKWVKKLEAPPPLPRQSLLERDWAFVKNHLKN</sequence>
<keyword evidence="1" id="KW-0808">Transferase</keyword>
<dbReference type="Gene3D" id="3.40.50.150">
    <property type="entry name" value="Vaccinia Virus protein VP39"/>
    <property type="match status" value="1"/>
</dbReference>
<keyword evidence="2" id="KW-1185">Reference proteome</keyword>
<proteinExistence type="predicted"/>
<evidence type="ECO:0000313" key="1">
    <source>
        <dbReference type="EMBL" id="TWI91425.1"/>
    </source>
</evidence>
<dbReference type="InterPro" id="IPR029063">
    <property type="entry name" value="SAM-dependent_MTases_sf"/>
</dbReference>
<protein>
    <submittedName>
        <fullName evidence="1">Methyltransferase family protein</fullName>
    </submittedName>
</protein>
<dbReference type="EMBL" id="VLLG01000002">
    <property type="protein sequence ID" value="TWI91425.1"/>
    <property type="molecule type" value="Genomic_DNA"/>
</dbReference>
<accession>A0A562TD61</accession>